<gene>
    <name evidence="1" type="ORF">BOTBODRAFT_460146</name>
</gene>
<dbReference type="HOGENOM" id="CLU_1635111_0_0_1"/>
<evidence type="ECO:0000313" key="1">
    <source>
        <dbReference type="EMBL" id="KDQ11183.1"/>
    </source>
</evidence>
<name>A0A067M5Y3_BOTB1</name>
<dbReference type="AlphaFoldDB" id="A0A067M5Y3"/>
<protein>
    <submittedName>
        <fullName evidence="1">Uncharacterized protein</fullName>
    </submittedName>
</protein>
<sequence>MRATKFGPSIKGDQDVAASHSTILQLSFPLGQISAAHTVTNAQVAPTLPQPLYSRLAQFLPPQLPVMPHNIPKATVHLDPCSSSLAPITNTRAATPVYQNSSTAWTIIQNTASFLRTWTLRLCQWSLSTDGVSETSPASCLLQPRRWWGSSVPPSCGHNPCR</sequence>
<organism evidence="1 2">
    <name type="scientific">Botryobasidium botryosum (strain FD-172 SS1)</name>
    <dbReference type="NCBI Taxonomy" id="930990"/>
    <lineage>
        <taxon>Eukaryota</taxon>
        <taxon>Fungi</taxon>
        <taxon>Dikarya</taxon>
        <taxon>Basidiomycota</taxon>
        <taxon>Agaricomycotina</taxon>
        <taxon>Agaricomycetes</taxon>
        <taxon>Cantharellales</taxon>
        <taxon>Botryobasidiaceae</taxon>
        <taxon>Botryobasidium</taxon>
    </lineage>
</organism>
<accession>A0A067M5Y3</accession>
<proteinExistence type="predicted"/>
<dbReference type="EMBL" id="KL198060">
    <property type="protein sequence ID" value="KDQ11183.1"/>
    <property type="molecule type" value="Genomic_DNA"/>
</dbReference>
<evidence type="ECO:0000313" key="2">
    <source>
        <dbReference type="Proteomes" id="UP000027195"/>
    </source>
</evidence>
<dbReference type="InParanoid" id="A0A067M5Y3"/>
<dbReference type="Proteomes" id="UP000027195">
    <property type="component" value="Unassembled WGS sequence"/>
</dbReference>
<reference evidence="2" key="1">
    <citation type="journal article" date="2014" name="Proc. Natl. Acad. Sci. U.S.A.">
        <title>Extensive sampling of basidiomycete genomes demonstrates inadequacy of the white-rot/brown-rot paradigm for wood decay fungi.</title>
        <authorList>
            <person name="Riley R."/>
            <person name="Salamov A.A."/>
            <person name="Brown D.W."/>
            <person name="Nagy L.G."/>
            <person name="Floudas D."/>
            <person name="Held B.W."/>
            <person name="Levasseur A."/>
            <person name="Lombard V."/>
            <person name="Morin E."/>
            <person name="Otillar R."/>
            <person name="Lindquist E.A."/>
            <person name="Sun H."/>
            <person name="LaButti K.M."/>
            <person name="Schmutz J."/>
            <person name="Jabbour D."/>
            <person name="Luo H."/>
            <person name="Baker S.E."/>
            <person name="Pisabarro A.G."/>
            <person name="Walton J.D."/>
            <person name="Blanchette R.A."/>
            <person name="Henrissat B."/>
            <person name="Martin F."/>
            <person name="Cullen D."/>
            <person name="Hibbett D.S."/>
            <person name="Grigoriev I.V."/>
        </authorList>
    </citation>
    <scope>NUCLEOTIDE SEQUENCE [LARGE SCALE GENOMIC DNA]</scope>
    <source>
        <strain evidence="2">FD-172 SS1</strain>
    </source>
</reference>
<keyword evidence="2" id="KW-1185">Reference proteome</keyword>